<proteinExistence type="predicted"/>
<sequence length="133" mass="13878">MFGGASGALRKHLMYGLALVIAVAGLTLAGPGTGTAEAVGACSGRKVKTVAFATGELRVYKSRRYACAITVSKRPGVRQVMAVTIQARGSRTARDSGRFTHRAGPVTVYALNRCVRAHGSVGARRASTGWILC</sequence>
<name>A0ABQ3E292_9ACTN</name>
<reference evidence="2" key="1">
    <citation type="journal article" date="2019" name="Int. J. Syst. Evol. Microbiol.">
        <title>The Global Catalogue of Microorganisms (GCM) 10K type strain sequencing project: providing services to taxonomists for standard genome sequencing and annotation.</title>
        <authorList>
            <consortium name="The Broad Institute Genomics Platform"/>
            <consortium name="The Broad Institute Genome Sequencing Center for Infectious Disease"/>
            <person name="Wu L."/>
            <person name="Ma J."/>
        </authorList>
    </citation>
    <scope>NUCLEOTIDE SEQUENCE [LARGE SCALE GENOMIC DNA]</scope>
    <source>
        <strain evidence="2">JCM 4737</strain>
    </source>
</reference>
<organism evidence="1 2">
    <name type="scientific">Streptomyces chryseus</name>
    <dbReference type="NCBI Taxonomy" id="68186"/>
    <lineage>
        <taxon>Bacteria</taxon>
        <taxon>Bacillati</taxon>
        <taxon>Actinomycetota</taxon>
        <taxon>Actinomycetes</taxon>
        <taxon>Kitasatosporales</taxon>
        <taxon>Streptomycetaceae</taxon>
        <taxon>Streptomyces</taxon>
    </lineage>
</organism>
<gene>
    <name evidence="1" type="ORF">GCM10010346_46560</name>
</gene>
<keyword evidence="2" id="KW-1185">Reference proteome</keyword>
<dbReference type="Proteomes" id="UP000599437">
    <property type="component" value="Unassembled WGS sequence"/>
</dbReference>
<dbReference type="EMBL" id="BMVO01000017">
    <property type="protein sequence ID" value="GHB17368.1"/>
    <property type="molecule type" value="Genomic_DNA"/>
</dbReference>
<comment type="caution">
    <text evidence="1">The sequence shown here is derived from an EMBL/GenBank/DDBJ whole genome shotgun (WGS) entry which is preliminary data.</text>
</comment>
<evidence type="ECO:0000313" key="1">
    <source>
        <dbReference type="EMBL" id="GHB17368.1"/>
    </source>
</evidence>
<evidence type="ECO:0000313" key="2">
    <source>
        <dbReference type="Proteomes" id="UP000599437"/>
    </source>
</evidence>
<evidence type="ECO:0008006" key="3">
    <source>
        <dbReference type="Google" id="ProtNLM"/>
    </source>
</evidence>
<protein>
    <recommendedName>
        <fullName evidence="3">Secreted protein</fullName>
    </recommendedName>
</protein>
<accession>A0ABQ3E292</accession>